<organism evidence="2 3">
    <name type="scientific">Tessaracoccus lacteus</name>
    <dbReference type="NCBI Taxonomy" id="3041766"/>
    <lineage>
        <taxon>Bacteria</taxon>
        <taxon>Bacillati</taxon>
        <taxon>Actinomycetota</taxon>
        <taxon>Actinomycetes</taxon>
        <taxon>Propionibacteriales</taxon>
        <taxon>Propionibacteriaceae</taxon>
        <taxon>Tessaracoccus</taxon>
    </lineage>
</organism>
<keyword evidence="2" id="KW-0378">Hydrolase</keyword>
<dbReference type="Proteomes" id="UP001244136">
    <property type="component" value="Chromosome"/>
</dbReference>
<dbReference type="PANTHER" id="PTHR43194:SF2">
    <property type="entry name" value="PEROXISOMAL MEMBRANE PROTEIN LPX1"/>
    <property type="match status" value="1"/>
</dbReference>
<dbReference type="InterPro" id="IPR000073">
    <property type="entry name" value="AB_hydrolase_1"/>
</dbReference>
<dbReference type="SUPFAM" id="SSF53474">
    <property type="entry name" value="alpha/beta-Hydrolases"/>
    <property type="match status" value="1"/>
</dbReference>
<protein>
    <submittedName>
        <fullName evidence="2">Alpha/beta hydrolase</fullName>
    </submittedName>
</protein>
<reference evidence="2 3" key="1">
    <citation type="journal article" date="2008" name="Int. J. Syst. Evol. Microbiol.">
        <title>Tessaracoccus flavescens sp. nov., isolated from marine sediment.</title>
        <authorList>
            <person name="Lee D.W."/>
            <person name="Lee S.D."/>
        </authorList>
    </citation>
    <scope>NUCLEOTIDE SEQUENCE [LARGE SCALE GENOMIC DNA]</scope>
    <source>
        <strain evidence="2 3">T21</strain>
    </source>
</reference>
<gene>
    <name evidence="2" type="ORF">QH948_09155</name>
</gene>
<dbReference type="PANTHER" id="PTHR43194">
    <property type="entry name" value="HYDROLASE ALPHA/BETA FOLD FAMILY"/>
    <property type="match status" value="1"/>
</dbReference>
<evidence type="ECO:0000259" key="1">
    <source>
        <dbReference type="Pfam" id="PF12697"/>
    </source>
</evidence>
<sequence>MSELTVHTYGRDDAPTMVLVHGLSDDGTAWPDAVERWGDDWRLLAVDQRGHGASPRFRPDELAHTAEILEDDLVAVLEEQDSPVVLVGHSLGGLMAARAALRVPEKVRALVLEDPAKPRPGEDTEFLPFVESVVANPGAAIARQAAESTWSGQELLAWAKSKERVDLGYLAGGLTLGRMGWETGLFDRLATPTLVLVPVDGPMAPDPELIPGDLVRVAEVPGAGHCVRRDRPEAFYGAVEEFLAGL</sequence>
<name>A0ABY8PV41_9ACTN</name>
<dbReference type="PRINTS" id="PR00111">
    <property type="entry name" value="ABHYDROLASE"/>
</dbReference>
<dbReference type="RefSeq" id="WP_281144124.1">
    <property type="nucleotide sequence ID" value="NZ_CP123967.1"/>
</dbReference>
<feature type="domain" description="AB hydrolase-1" evidence="1">
    <location>
        <begin position="17"/>
        <end position="236"/>
    </location>
</feature>
<dbReference type="InterPro" id="IPR029058">
    <property type="entry name" value="AB_hydrolase_fold"/>
</dbReference>
<proteinExistence type="predicted"/>
<dbReference type="InterPro" id="IPR050228">
    <property type="entry name" value="Carboxylesterase_BioH"/>
</dbReference>
<keyword evidence="3" id="KW-1185">Reference proteome</keyword>
<accession>A0ABY8PV41</accession>
<dbReference type="GO" id="GO:0016787">
    <property type="term" value="F:hydrolase activity"/>
    <property type="evidence" value="ECO:0007669"/>
    <property type="project" value="UniProtKB-KW"/>
</dbReference>
<dbReference type="Pfam" id="PF12697">
    <property type="entry name" value="Abhydrolase_6"/>
    <property type="match status" value="1"/>
</dbReference>
<dbReference type="Gene3D" id="3.40.50.1820">
    <property type="entry name" value="alpha/beta hydrolase"/>
    <property type="match status" value="1"/>
</dbReference>
<evidence type="ECO:0000313" key="3">
    <source>
        <dbReference type="Proteomes" id="UP001244136"/>
    </source>
</evidence>
<evidence type="ECO:0000313" key="2">
    <source>
        <dbReference type="EMBL" id="WGT46323.1"/>
    </source>
</evidence>
<dbReference type="EMBL" id="CP123967">
    <property type="protein sequence ID" value="WGT46323.1"/>
    <property type="molecule type" value="Genomic_DNA"/>
</dbReference>